<feature type="domain" description="Aminoglycoside phosphotransferase" evidence="1">
    <location>
        <begin position="25"/>
        <end position="263"/>
    </location>
</feature>
<dbReference type="AlphaFoldDB" id="A1ZWF3"/>
<comment type="caution">
    <text evidence="2">The sequence shown here is derived from an EMBL/GenBank/DDBJ whole genome shotgun (WGS) entry which is preliminary data.</text>
</comment>
<dbReference type="InterPro" id="IPR050249">
    <property type="entry name" value="Pseudomonas-type_ThrB"/>
</dbReference>
<dbReference type="Gene3D" id="3.30.200.20">
    <property type="entry name" value="Phosphorylase Kinase, domain 1"/>
    <property type="match status" value="1"/>
</dbReference>
<keyword evidence="3" id="KW-1185">Reference proteome</keyword>
<sequence>MELASTPLVRKVAKVFALSGKLIDAQPFGNGHIHDTYRLETAEGPIRHTYILQRFNHQVFNRPALVMQNILRVTTHLQQQGCITPRLVLTRQGEPYYKASDGFCWRVLTFVANTYTIEEVQNENQAYEAARCFGNFARQLSTLPLHQVHETIPRFHDLSHRYAQFTQALPQAFPERVEKAAEAIRLIEQRVTLRNQVADVLPTLPLRVLHNDTKVNNVLLHNDTHQGVCAIDLDTVMPGYVLYDFGDMVRTFVSPVPEDARQLDGVIVRKHIFEALTKGYLQAWGAELQEVEKQSLWLGARLMPYMIGMRFLTDYLQGDVYYKTTYAEHNLDRAMNQLTLLTRLEAFLELR</sequence>
<dbReference type="PANTHER" id="PTHR21064">
    <property type="entry name" value="AMINOGLYCOSIDE PHOSPHOTRANSFERASE DOMAIN-CONTAINING PROTEIN-RELATED"/>
    <property type="match status" value="1"/>
</dbReference>
<gene>
    <name evidence="2" type="ORF">M23134_02763</name>
</gene>
<dbReference type="SUPFAM" id="SSF56112">
    <property type="entry name" value="Protein kinase-like (PK-like)"/>
    <property type="match status" value="1"/>
</dbReference>
<evidence type="ECO:0000313" key="2">
    <source>
        <dbReference type="EMBL" id="EAY25293.1"/>
    </source>
</evidence>
<dbReference type="RefSeq" id="WP_002703101.1">
    <property type="nucleotide sequence ID" value="NZ_AAWS01000051.1"/>
</dbReference>
<dbReference type="eggNOG" id="COG2334">
    <property type="taxonomic scope" value="Bacteria"/>
</dbReference>
<dbReference type="Gene3D" id="3.90.1200.10">
    <property type="match status" value="1"/>
</dbReference>
<dbReference type="InterPro" id="IPR011009">
    <property type="entry name" value="Kinase-like_dom_sf"/>
</dbReference>
<dbReference type="OrthoDB" id="526037at2"/>
<organism evidence="2 3">
    <name type="scientific">Microscilla marina ATCC 23134</name>
    <dbReference type="NCBI Taxonomy" id="313606"/>
    <lineage>
        <taxon>Bacteria</taxon>
        <taxon>Pseudomonadati</taxon>
        <taxon>Bacteroidota</taxon>
        <taxon>Cytophagia</taxon>
        <taxon>Cytophagales</taxon>
        <taxon>Microscillaceae</taxon>
        <taxon>Microscilla</taxon>
    </lineage>
</organism>
<accession>A1ZWF3</accession>
<dbReference type="InterPro" id="IPR002575">
    <property type="entry name" value="Aminoglycoside_PTrfase"/>
</dbReference>
<dbReference type="Proteomes" id="UP000004095">
    <property type="component" value="Unassembled WGS sequence"/>
</dbReference>
<evidence type="ECO:0000313" key="3">
    <source>
        <dbReference type="Proteomes" id="UP000004095"/>
    </source>
</evidence>
<proteinExistence type="predicted"/>
<dbReference type="PANTHER" id="PTHR21064:SF5">
    <property type="entry name" value="SLR1880 PROTEIN"/>
    <property type="match status" value="1"/>
</dbReference>
<evidence type="ECO:0000259" key="1">
    <source>
        <dbReference type="Pfam" id="PF01636"/>
    </source>
</evidence>
<protein>
    <submittedName>
        <fullName evidence="2">MdsC protein</fullName>
    </submittedName>
</protein>
<dbReference type="Pfam" id="PF01636">
    <property type="entry name" value="APH"/>
    <property type="match status" value="1"/>
</dbReference>
<reference evidence="2 3" key="1">
    <citation type="submission" date="2007-01" db="EMBL/GenBank/DDBJ databases">
        <authorList>
            <person name="Haygood M."/>
            <person name="Podell S."/>
            <person name="Anderson C."/>
            <person name="Hopkinson B."/>
            <person name="Roe K."/>
            <person name="Barbeau K."/>
            <person name="Gaasterland T."/>
            <person name="Ferriera S."/>
            <person name="Johnson J."/>
            <person name="Kravitz S."/>
            <person name="Beeson K."/>
            <person name="Sutton G."/>
            <person name="Rogers Y.-H."/>
            <person name="Friedman R."/>
            <person name="Frazier M."/>
            <person name="Venter J.C."/>
        </authorList>
    </citation>
    <scope>NUCLEOTIDE SEQUENCE [LARGE SCALE GENOMIC DNA]</scope>
    <source>
        <strain evidence="2 3">ATCC 23134</strain>
    </source>
</reference>
<name>A1ZWF3_MICM2</name>
<dbReference type="EMBL" id="AAWS01000051">
    <property type="protein sequence ID" value="EAY25293.1"/>
    <property type="molecule type" value="Genomic_DNA"/>
</dbReference>